<reference evidence="2 3" key="1">
    <citation type="submission" date="2018-03" db="EMBL/GenBank/DDBJ databases">
        <title>Genomic Encyclopedia of Archaeal and Bacterial Type Strains, Phase II (KMG-II): from individual species to whole genera.</title>
        <authorList>
            <person name="Goeker M."/>
        </authorList>
    </citation>
    <scope>NUCLEOTIDE SEQUENCE [LARGE SCALE GENOMIC DNA]</scope>
    <source>
        <strain evidence="2 3">DSM 100346</strain>
    </source>
</reference>
<name>A0A316ALH4_9BACT</name>
<proteinExistence type="predicted"/>
<comment type="caution">
    <text evidence="2">The sequence shown here is derived from an EMBL/GenBank/DDBJ whole genome shotgun (WGS) entry which is preliminary data.</text>
</comment>
<evidence type="ECO:0000313" key="3">
    <source>
        <dbReference type="Proteomes" id="UP000245880"/>
    </source>
</evidence>
<evidence type="ECO:0000313" key="2">
    <source>
        <dbReference type="EMBL" id="PWJ57904.1"/>
    </source>
</evidence>
<dbReference type="Proteomes" id="UP000245880">
    <property type="component" value="Unassembled WGS sequence"/>
</dbReference>
<gene>
    <name evidence="2" type="ORF">CLV98_10584</name>
</gene>
<sequence length="327" mass="35502">MNLKYKYLAALLIPLLTMVWSCKEEDGLTVVPKNEFQNDCIKRSLGPNVVGLDIEFAYAMAIPKSLGKIVSAEVVASVAGAEATYLENKSYYTNGSGQDIGITIGNKSVNADGKTSVTFTTDTTAATLRYFYRIPASAKGKEISFVFSATASNGTTVSYNMGPYKVATMDMVLDLPVKDSSAAYISIEDMAVYGPAQAATNASKIDLVYLYRSIPNVVFGHGLVAPSSTTYLPNITLPAGVNRSAKVNKVWALRDLHLARLQYGIYIDDLDFQTLDINTAPDYAINLKAESGVWVETADGKYRAYIYINSVNNTGKSATISIKRYTL</sequence>
<dbReference type="EMBL" id="QGDT01000005">
    <property type="protein sequence ID" value="PWJ57904.1"/>
    <property type="molecule type" value="Genomic_DNA"/>
</dbReference>
<dbReference type="CDD" id="cd07472">
    <property type="entry name" value="HmuY_like"/>
    <property type="match status" value="1"/>
</dbReference>
<protein>
    <submittedName>
        <fullName evidence="2">Uncharacterized protein DUF4466</fullName>
    </submittedName>
</protein>
<dbReference type="Gene3D" id="2.60.40.3550">
    <property type="entry name" value="Domain of unknown function DUF4466"/>
    <property type="match status" value="1"/>
</dbReference>
<keyword evidence="3" id="KW-1185">Reference proteome</keyword>
<feature type="domain" description="DUF4466" evidence="1">
    <location>
        <begin position="22"/>
        <end position="326"/>
    </location>
</feature>
<accession>A0A316ALH4</accession>
<dbReference type="Pfam" id="PF14725">
    <property type="entry name" value="DUF4466"/>
    <property type="match status" value="1"/>
</dbReference>
<dbReference type="AlphaFoldDB" id="A0A316ALH4"/>
<evidence type="ECO:0000259" key="1">
    <source>
        <dbReference type="Pfam" id="PF14725"/>
    </source>
</evidence>
<dbReference type="InterPro" id="IPR028072">
    <property type="entry name" value="DUF4466"/>
</dbReference>
<dbReference type="OrthoDB" id="1045786at2"/>
<organism evidence="2 3">
    <name type="scientific">Dyadobacter jejuensis</name>
    <dbReference type="NCBI Taxonomy" id="1082580"/>
    <lineage>
        <taxon>Bacteria</taxon>
        <taxon>Pseudomonadati</taxon>
        <taxon>Bacteroidota</taxon>
        <taxon>Cytophagia</taxon>
        <taxon>Cytophagales</taxon>
        <taxon>Spirosomataceae</taxon>
        <taxon>Dyadobacter</taxon>
    </lineage>
</organism>